<evidence type="ECO:0000256" key="3">
    <source>
        <dbReference type="ARBA" id="ARBA00022723"/>
    </source>
</evidence>
<dbReference type="InterPro" id="IPR009040">
    <property type="entry name" value="Ferritin-like_diiron"/>
</dbReference>
<sequence>MLYTSADRHVLGYLGRALSLEFSAVQQYSTQARLVASWGLDDAARRLSQEVSEELGHVDRIIARMLALGVAPNASQLRPVRLGSTLRELLLQNHSFETEIVHLYDNATRYCAAAGDHDNRLFFETLLVEERHHVDEVARWLEELEGSVARVSAERATF</sequence>
<gene>
    <name evidence="6" type="ORF">MNBD_GAMMA20-719</name>
</gene>
<dbReference type="GO" id="GO:0005829">
    <property type="term" value="C:cytosol"/>
    <property type="evidence" value="ECO:0007669"/>
    <property type="project" value="TreeGrafter"/>
</dbReference>
<evidence type="ECO:0000256" key="2">
    <source>
        <dbReference type="ARBA" id="ARBA00022617"/>
    </source>
</evidence>
<keyword evidence="3" id="KW-0479">Metal-binding</keyword>
<reference evidence="6" key="1">
    <citation type="submission" date="2018-06" db="EMBL/GenBank/DDBJ databases">
        <authorList>
            <person name="Zhirakovskaya E."/>
        </authorList>
    </citation>
    <scope>NUCLEOTIDE SEQUENCE</scope>
</reference>
<name>A0A3B1AR48_9ZZZZ</name>
<keyword evidence="1" id="KW-0409">Iron storage</keyword>
<accession>A0A3B1AR48</accession>
<protein>
    <submittedName>
        <fullName evidence="6">Bacterioferritin possible associated with carboxysome</fullName>
    </submittedName>
</protein>
<proteinExistence type="predicted"/>
<dbReference type="PANTHER" id="PTHR30295:SF0">
    <property type="entry name" value="BACTERIOFERRITIN"/>
    <property type="match status" value="1"/>
</dbReference>
<organism evidence="6">
    <name type="scientific">hydrothermal vent metagenome</name>
    <dbReference type="NCBI Taxonomy" id="652676"/>
    <lineage>
        <taxon>unclassified sequences</taxon>
        <taxon>metagenomes</taxon>
        <taxon>ecological metagenomes</taxon>
    </lineage>
</organism>
<dbReference type="InterPro" id="IPR008331">
    <property type="entry name" value="Ferritin_DPS_dom"/>
</dbReference>
<dbReference type="GO" id="GO:0006826">
    <property type="term" value="P:iron ion transport"/>
    <property type="evidence" value="ECO:0007669"/>
    <property type="project" value="InterPro"/>
</dbReference>
<feature type="domain" description="Ferritin-like diiron" evidence="5">
    <location>
        <begin position="4"/>
        <end position="148"/>
    </location>
</feature>
<dbReference type="PIRSF" id="PIRSF002560">
    <property type="entry name" value="Bacterioferritin"/>
    <property type="match status" value="1"/>
</dbReference>
<evidence type="ECO:0000313" key="6">
    <source>
        <dbReference type="EMBL" id="VAX04211.1"/>
    </source>
</evidence>
<dbReference type="GO" id="GO:0008199">
    <property type="term" value="F:ferric iron binding"/>
    <property type="evidence" value="ECO:0007669"/>
    <property type="project" value="InterPro"/>
</dbReference>
<keyword evidence="2" id="KW-0349">Heme</keyword>
<evidence type="ECO:0000256" key="4">
    <source>
        <dbReference type="ARBA" id="ARBA00023004"/>
    </source>
</evidence>
<dbReference type="PANTHER" id="PTHR30295">
    <property type="entry name" value="BACTERIOFERRITIN"/>
    <property type="match status" value="1"/>
</dbReference>
<evidence type="ECO:0000256" key="1">
    <source>
        <dbReference type="ARBA" id="ARBA00022434"/>
    </source>
</evidence>
<dbReference type="GO" id="GO:0006879">
    <property type="term" value="P:intracellular iron ion homeostasis"/>
    <property type="evidence" value="ECO:0007669"/>
    <property type="project" value="UniProtKB-KW"/>
</dbReference>
<evidence type="ECO:0000259" key="5">
    <source>
        <dbReference type="PROSITE" id="PS50905"/>
    </source>
</evidence>
<dbReference type="InterPro" id="IPR009078">
    <property type="entry name" value="Ferritin-like_SF"/>
</dbReference>
<dbReference type="PRINTS" id="PR00601">
    <property type="entry name" value="BACFERRITIN"/>
</dbReference>
<dbReference type="SUPFAM" id="SSF47240">
    <property type="entry name" value="Ferritin-like"/>
    <property type="match status" value="1"/>
</dbReference>
<dbReference type="InterPro" id="IPR012347">
    <property type="entry name" value="Ferritin-like"/>
</dbReference>
<dbReference type="AlphaFoldDB" id="A0A3B1AR48"/>
<keyword evidence="4" id="KW-0408">Iron</keyword>
<dbReference type="Pfam" id="PF00210">
    <property type="entry name" value="Ferritin"/>
    <property type="match status" value="1"/>
</dbReference>
<dbReference type="EMBL" id="UOFU01000370">
    <property type="protein sequence ID" value="VAX04211.1"/>
    <property type="molecule type" value="Genomic_DNA"/>
</dbReference>
<dbReference type="GO" id="GO:0004322">
    <property type="term" value="F:ferroxidase activity"/>
    <property type="evidence" value="ECO:0007669"/>
    <property type="project" value="TreeGrafter"/>
</dbReference>
<dbReference type="Gene3D" id="1.20.1260.10">
    <property type="match status" value="1"/>
</dbReference>
<dbReference type="GO" id="GO:0020037">
    <property type="term" value="F:heme binding"/>
    <property type="evidence" value="ECO:0007669"/>
    <property type="project" value="TreeGrafter"/>
</dbReference>
<dbReference type="InterPro" id="IPR002024">
    <property type="entry name" value="Bacterioferritin"/>
</dbReference>
<dbReference type="PROSITE" id="PS50905">
    <property type="entry name" value="FERRITIN_LIKE"/>
    <property type="match status" value="1"/>
</dbReference>